<keyword evidence="2" id="KW-1133">Transmembrane helix</keyword>
<proteinExistence type="predicted"/>
<feature type="compositionally biased region" description="Polar residues" evidence="1">
    <location>
        <begin position="301"/>
        <end position="324"/>
    </location>
</feature>
<keyword evidence="5" id="KW-1185">Reference proteome</keyword>
<evidence type="ECO:0000256" key="3">
    <source>
        <dbReference type="SAM" id="SignalP"/>
    </source>
</evidence>
<feature type="region of interest" description="Disordered" evidence="1">
    <location>
        <begin position="294"/>
        <end position="325"/>
    </location>
</feature>
<evidence type="ECO:0000256" key="1">
    <source>
        <dbReference type="SAM" id="MobiDB-lite"/>
    </source>
</evidence>
<protein>
    <submittedName>
        <fullName evidence="4">DUF3999 domain-containing protein</fullName>
    </submittedName>
</protein>
<keyword evidence="2" id="KW-0812">Transmembrane</keyword>
<evidence type="ECO:0000313" key="5">
    <source>
        <dbReference type="Proteomes" id="UP000739180"/>
    </source>
</evidence>
<feature type="chain" id="PRO_5047350367" evidence="3">
    <location>
        <begin position="22"/>
        <end position="445"/>
    </location>
</feature>
<keyword evidence="3" id="KW-0732">Signal</keyword>
<sequence length="445" mass="47549">MVGRLAWVVIMAVGLARAVAAAPAPEDFAEGIPLQASAPASAYRLPLPDAVYALSTRDDLGDLRVFNRAGQVVQHALCSPPAPSVDTARPLPVHGLPAGRGDQAAGAGLSIETADGLRMRWREAPSQGPVPASGAFEYILDARDLDAQLTGVRLDWRWRSPEGRAELPIRVEASEDLDQWRTVVPRSTLLRVEDDTLEVATVTLPQRRYRFLRLIPLDERARDWLRGASALPLPDAGDGPALNWVAAAQTGAADADGALRFRSERPLAARQWRLDLPGPNRVLRVALSSRADPDGPWRTRFQGTVASGPDQSLTGAQSTGSSATPPDRLWRLRILSGAESLGSAPVRLELGYAPLELAFLAQGEGPFLLAYGSGTAPPAQVIDCARLEPAAPAEALPVRELGGEAALRPAPEPLPTRRIVLWGILLLGAGLVVVMALGLLRKMRD</sequence>
<dbReference type="InterPro" id="IPR025060">
    <property type="entry name" value="DUF3999"/>
</dbReference>
<feature type="signal peptide" evidence="3">
    <location>
        <begin position="1"/>
        <end position="21"/>
    </location>
</feature>
<dbReference type="EMBL" id="VCQT01000046">
    <property type="protein sequence ID" value="TMW10595.1"/>
    <property type="molecule type" value="Genomic_DNA"/>
</dbReference>
<reference evidence="4 5" key="1">
    <citation type="submission" date="2019-05" db="EMBL/GenBank/DDBJ databases">
        <title>Genome of Alcanivorax gelatiniphagus, an oil degrading marine bacteria.</title>
        <authorList>
            <person name="Kwon K.K."/>
        </authorList>
    </citation>
    <scope>NUCLEOTIDE SEQUENCE [LARGE SCALE GENOMIC DNA]</scope>
    <source>
        <strain evidence="4 5">MEBiC 08158</strain>
    </source>
</reference>
<dbReference type="Pfam" id="PF13163">
    <property type="entry name" value="DUF3999"/>
    <property type="match status" value="1"/>
</dbReference>
<name>A0ABY2XG57_9GAMM</name>
<organism evidence="4 5">
    <name type="scientific">Alloalcanivorax gelatiniphagus</name>
    <dbReference type="NCBI Taxonomy" id="1194167"/>
    <lineage>
        <taxon>Bacteria</taxon>
        <taxon>Pseudomonadati</taxon>
        <taxon>Pseudomonadota</taxon>
        <taxon>Gammaproteobacteria</taxon>
        <taxon>Oceanospirillales</taxon>
        <taxon>Alcanivoracaceae</taxon>
        <taxon>Alloalcanivorax</taxon>
    </lineage>
</organism>
<accession>A0ABY2XG57</accession>
<evidence type="ECO:0000256" key="2">
    <source>
        <dbReference type="SAM" id="Phobius"/>
    </source>
</evidence>
<feature type="transmembrane region" description="Helical" evidence="2">
    <location>
        <begin position="419"/>
        <end position="440"/>
    </location>
</feature>
<keyword evidence="2" id="KW-0472">Membrane</keyword>
<dbReference type="RefSeq" id="WP_138774204.1">
    <property type="nucleotide sequence ID" value="NZ_VCQT01000046.1"/>
</dbReference>
<dbReference type="Proteomes" id="UP000739180">
    <property type="component" value="Unassembled WGS sequence"/>
</dbReference>
<evidence type="ECO:0000313" key="4">
    <source>
        <dbReference type="EMBL" id="TMW10595.1"/>
    </source>
</evidence>
<comment type="caution">
    <text evidence="4">The sequence shown here is derived from an EMBL/GenBank/DDBJ whole genome shotgun (WGS) entry which is preliminary data.</text>
</comment>
<gene>
    <name evidence="4" type="ORF">FGS76_18880</name>
</gene>